<organism evidence="13 14">
    <name type="scientific">Vigna unguiculata</name>
    <name type="common">Cowpea</name>
    <dbReference type="NCBI Taxonomy" id="3917"/>
    <lineage>
        <taxon>Eukaryota</taxon>
        <taxon>Viridiplantae</taxon>
        <taxon>Streptophyta</taxon>
        <taxon>Embryophyta</taxon>
        <taxon>Tracheophyta</taxon>
        <taxon>Spermatophyta</taxon>
        <taxon>Magnoliopsida</taxon>
        <taxon>eudicotyledons</taxon>
        <taxon>Gunneridae</taxon>
        <taxon>Pentapetalae</taxon>
        <taxon>rosids</taxon>
        <taxon>fabids</taxon>
        <taxon>Fabales</taxon>
        <taxon>Fabaceae</taxon>
        <taxon>Papilionoideae</taxon>
        <taxon>50 kb inversion clade</taxon>
        <taxon>NPAAA clade</taxon>
        <taxon>indigoferoid/millettioid clade</taxon>
        <taxon>Phaseoleae</taxon>
        <taxon>Vigna</taxon>
    </lineage>
</organism>
<reference evidence="13 14" key="1">
    <citation type="submission" date="2019-04" db="EMBL/GenBank/DDBJ databases">
        <title>An improved genome assembly and genetic linkage map for asparagus bean, Vigna unguiculata ssp. sesquipedialis.</title>
        <authorList>
            <person name="Xia Q."/>
            <person name="Zhang R."/>
            <person name="Dong Y."/>
        </authorList>
    </citation>
    <scope>NUCLEOTIDE SEQUENCE [LARGE SCALE GENOMIC DNA]</scope>
    <source>
        <tissue evidence="13">Leaf</tissue>
    </source>
</reference>
<dbReference type="PANTHER" id="PTHR31734">
    <property type="entry name" value="AUXIN-RESPONSIVE PROTEIN IAA17"/>
    <property type="match status" value="1"/>
</dbReference>
<dbReference type="InterPro" id="IPR003311">
    <property type="entry name" value="AUX_IAA"/>
</dbReference>
<feature type="compositionally biased region" description="Polar residues" evidence="11">
    <location>
        <begin position="1"/>
        <end position="12"/>
    </location>
</feature>
<keyword evidence="8 10" id="KW-0927">Auxin signaling pathway</keyword>
<dbReference type="OrthoDB" id="1926344at2759"/>
<keyword evidence="6 10" id="KW-0804">Transcription</keyword>
<dbReference type="SUPFAM" id="SSF54277">
    <property type="entry name" value="CAD &amp; PB1 domains"/>
    <property type="match status" value="1"/>
</dbReference>
<comment type="subunit">
    <text evidence="3 10">Homodimers and heterodimers.</text>
</comment>
<evidence type="ECO:0000256" key="4">
    <source>
        <dbReference type="ARBA" id="ARBA00022491"/>
    </source>
</evidence>
<dbReference type="GO" id="GO:0009734">
    <property type="term" value="P:auxin-activated signaling pathway"/>
    <property type="evidence" value="ECO:0007669"/>
    <property type="project" value="UniProtKB-UniRule"/>
</dbReference>
<protein>
    <recommendedName>
        <fullName evidence="10">Auxin-induced protein</fullName>
    </recommendedName>
</protein>
<dbReference type="GO" id="GO:0006355">
    <property type="term" value="P:regulation of DNA-templated transcription"/>
    <property type="evidence" value="ECO:0007669"/>
    <property type="project" value="InterPro"/>
</dbReference>
<dbReference type="EMBL" id="CP039350">
    <property type="protein sequence ID" value="QCD97691.1"/>
    <property type="molecule type" value="Genomic_DNA"/>
</dbReference>
<comment type="subcellular location">
    <subcellularLocation>
        <location evidence="1 10">Nucleus</location>
    </subcellularLocation>
</comment>
<dbReference type="Gramene" id="Vigun01g138700.1.v1.2">
    <property type="protein sequence ID" value="Vigun01g138700.1.v1.2"/>
    <property type="gene ID" value="Vigun01g138700.v1.2"/>
</dbReference>
<evidence type="ECO:0000256" key="7">
    <source>
        <dbReference type="ARBA" id="ARBA00023242"/>
    </source>
</evidence>
<proteinExistence type="inferred from homology"/>
<evidence type="ECO:0000313" key="13">
    <source>
        <dbReference type="EMBL" id="QCD97691.1"/>
    </source>
</evidence>
<evidence type="ECO:0000256" key="3">
    <source>
        <dbReference type="ARBA" id="ARBA00011726"/>
    </source>
</evidence>
<dbReference type="Gene3D" id="3.10.20.90">
    <property type="entry name" value="Phosphatidylinositol 3-kinase Catalytic Subunit, Chain A, domain 1"/>
    <property type="match status" value="1"/>
</dbReference>
<evidence type="ECO:0000256" key="1">
    <source>
        <dbReference type="ARBA" id="ARBA00004123"/>
    </source>
</evidence>
<sequence length="203" mass="22643">MGSYETELNLSATELRLGLPGTDEPQEKRPCSGSVIRSSNKRSSQELEESRCKSNVNSDTSDSTTTSDHDQDSVQPAKVQVVGWPPIRSFRKNSLQQKKVEQGDGTGMYVKVSMAGAPYLRKIDLKVYTSYPELLKALQNLFKCTFGEYSEREGYNGSEYAPTYEDKDGDWMLVGDVPWNMFVSSCKRLRIIKGSEAKGLGCL</sequence>
<keyword evidence="7 10" id="KW-0539">Nucleus</keyword>
<evidence type="ECO:0000256" key="9">
    <source>
        <dbReference type="ARBA" id="ARBA00025283"/>
    </source>
</evidence>
<name>A0A4D6MBA1_VIGUN</name>
<evidence type="ECO:0000256" key="10">
    <source>
        <dbReference type="RuleBase" id="RU004549"/>
    </source>
</evidence>
<evidence type="ECO:0000256" key="11">
    <source>
        <dbReference type="SAM" id="MobiDB-lite"/>
    </source>
</evidence>
<evidence type="ECO:0000256" key="5">
    <source>
        <dbReference type="ARBA" id="ARBA00023015"/>
    </source>
</evidence>
<dbReference type="InterPro" id="IPR033389">
    <property type="entry name" value="AUX/IAA_dom"/>
</dbReference>
<keyword evidence="5 10" id="KW-0805">Transcription regulation</keyword>
<feature type="region of interest" description="Disordered" evidence="11">
    <location>
        <begin position="1"/>
        <end position="78"/>
    </location>
</feature>
<evidence type="ECO:0000256" key="2">
    <source>
        <dbReference type="ARBA" id="ARBA00006728"/>
    </source>
</evidence>
<comment type="similarity">
    <text evidence="2 10">Belongs to the Aux/IAA family.</text>
</comment>
<dbReference type="PROSITE" id="PS51745">
    <property type="entry name" value="PB1"/>
    <property type="match status" value="1"/>
</dbReference>
<feature type="domain" description="PB1" evidence="12">
    <location>
        <begin position="107"/>
        <end position="199"/>
    </location>
</feature>
<dbReference type="FunFam" id="3.10.20.90:FF:000078">
    <property type="entry name" value="Auxin-responsive protein"/>
    <property type="match status" value="1"/>
</dbReference>
<gene>
    <name evidence="13" type="ORF">DEO72_LG6g2402</name>
</gene>
<evidence type="ECO:0000256" key="8">
    <source>
        <dbReference type="ARBA" id="ARBA00023294"/>
    </source>
</evidence>
<keyword evidence="4 10" id="KW-0678">Repressor</keyword>
<feature type="compositionally biased region" description="Basic and acidic residues" evidence="11">
    <location>
        <begin position="43"/>
        <end position="52"/>
    </location>
</feature>
<comment type="function">
    <text evidence="9">Aux/IAA proteins are short-lived transcriptional factors that function as repressors of early auxin response genes at low auxin concentrations. Repression is thought to result from the interaction with auxin response factors (ARFs), proteins that bind to the auxin-responsive promoter element (AuxRE). Formation of heterodimers with ARF proteins may alter their ability to modulate early auxin response genes expression.</text>
</comment>
<dbReference type="Proteomes" id="UP000501690">
    <property type="component" value="Linkage Group LG6"/>
</dbReference>
<dbReference type="AlphaFoldDB" id="A0A4D6MBA1"/>
<dbReference type="GO" id="GO:0005634">
    <property type="term" value="C:nucleus"/>
    <property type="evidence" value="ECO:0007669"/>
    <property type="project" value="UniProtKB-SubCell"/>
</dbReference>
<dbReference type="InterPro" id="IPR053793">
    <property type="entry name" value="PB1-like"/>
</dbReference>
<dbReference type="PANTHER" id="PTHR31734:SF8">
    <property type="entry name" value="AUXIN-RESPONSIVE PROTEIN IAA24"/>
    <property type="match status" value="1"/>
</dbReference>
<dbReference type="Pfam" id="PF02309">
    <property type="entry name" value="AUX_IAA"/>
    <property type="match status" value="1"/>
</dbReference>
<keyword evidence="14" id="KW-1185">Reference proteome</keyword>
<evidence type="ECO:0000313" key="14">
    <source>
        <dbReference type="Proteomes" id="UP000501690"/>
    </source>
</evidence>
<evidence type="ECO:0000259" key="12">
    <source>
        <dbReference type="PROSITE" id="PS51745"/>
    </source>
</evidence>
<accession>A0A4D6MBA1</accession>
<evidence type="ECO:0000256" key="6">
    <source>
        <dbReference type="ARBA" id="ARBA00023163"/>
    </source>
</evidence>